<dbReference type="CDD" id="cd09275">
    <property type="entry name" value="RNase_HI_RT_DIRS1"/>
    <property type="match status" value="1"/>
</dbReference>
<protein>
    <submittedName>
        <fullName evidence="1">Uncharacterized protein</fullName>
    </submittedName>
</protein>
<comment type="caution">
    <text evidence="1">The sequence shown here is derived from an EMBL/GenBank/DDBJ whole genome shotgun (WGS) entry which is preliminary data.</text>
</comment>
<organism evidence="1 2">
    <name type="scientific">Paramuricea clavata</name>
    <name type="common">Red gorgonian</name>
    <name type="synonym">Violescent sea-whip</name>
    <dbReference type="NCBI Taxonomy" id="317549"/>
    <lineage>
        <taxon>Eukaryota</taxon>
        <taxon>Metazoa</taxon>
        <taxon>Cnidaria</taxon>
        <taxon>Anthozoa</taxon>
        <taxon>Octocorallia</taxon>
        <taxon>Malacalcyonacea</taxon>
        <taxon>Plexauridae</taxon>
        <taxon>Paramuricea</taxon>
    </lineage>
</organism>
<evidence type="ECO:0000313" key="1">
    <source>
        <dbReference type="EMBL" id="CAB3986865.1"/>
    </source>
</evidence>
<dbReference type="EMBL" id="CACRXK020001084">
    <property type="protein sequence ID" value="CAB3986865.1"/>
    <property type="molecule type" value="Genomic_DNA"/>
</dbReference>
<accession>A0A6S7G546</accession>
<name>A0A6S7G546_PARCT</name>
<keyword evidence="2" id="KW-1185">Reference proteome</keyword>
<dbReference type="AlphaFoldDB" id="A0A6S7G546"/>
<sequence>MGAKIQDGRCTNGIWTASEAAMHINILALLALLADQTNIHIRIMSDNTTVVCYINDMGGSKSTECDRLSKAIWYWAIDRNIWLSAAHVPGAQNVYSENSAGASNGDTSYSVVANSNLFHKRIEFVNQDTKDIQDVTDESGTSSLNQSTSSASEFGIDGIFNKPKPVLKFNNIWLVDIVLEHLSVLWPLNELTHKALTLKLVMLIVLTTGQRCQTLTFMDISDE</sequence>
<dbReference type="Proteomes" id="UP001152795">
    <property type="component" value="Unassembled WGS sequence"/>
</dbReference>
<proteinExistence type="predicted"/>
<dbReference type="OrthoDB" id="5986938at2759"/>
<gene>
    <name evidence="1" type="ORF">PACLA_8A034634</name>
</gene>
<evidence type="ECO:0000313" key="2">
    <source>
        <dbReference type="Proteomes" id="UP001152795"/>
    </source>
</evidence>
<reference evidence="1" key="1">
    <citation type="submission" date="2020-04" db="EMBL/GenBank/DDBJ databases">
        <authorList>
            <person name="Alioto T."/>
            <person name="Alioto T."/>
            <person name="Gomez Garrido J."/>
        </authorList>
    </citation>
    <scope>NUCLEOTIDE SEQUENCE</scope>
    <source>
        <strain evidence="1">A484AB</strain>
    </source>
</reference>